<protein>
    <submittedName>
        <fullName evidence="3">ADP-heptose--LPS heptosyltransferase 2</fullName>
        <ecNumber evidence="3">2.-.-.-</ecNumber>
    </submittedName>
</protein>
<dbReference type="GO" id="GO:0016740">
    <property type="term" value="F:transferase activity"/>
    <property type="evidence" value="ECO:0007669"/>
    <property type="project" value="UniProtKB-KW"/>
</dbReference>
<dbReference type="RefSeq" id="WP_215231755.1">
    <property type="nucleotide sequence ID" value="NZ_CAJRAU010000001.1"/>
</dbReference>
<keyword evidence="2 3" id="KW-0808">Transferase</keyword>
<dbReference type="InterPro" id="IPR051199">
    <property type="entry name" value="LPS_LOS_Heptosyltrfase"/>
</dbReference>
<dbReference type="SUPFAM" id="SSF53756">
    <property type="entry name" value="UDP-Glycosyltransferase/glycogen phosphorylase"/>
    <property type="match status" value="1"/>
</dbReference>
<comment type="caution">
    <text evidence="3">The sequence shown here is derived from an EMBL/GenBank/DDBJ whole genome shotgun (WGS) entry which is preliminary data.</text>
</comment>
<gene>
    <name evidence="3" type="primary">rfaF_1</name>
    <name evidence="3" type="ORF">DYBT9623_00313</name>
</gene>
<dbReference type="EC" id="2.-.-.-" evidence="3"/>
<dbReference type="PANTHER" id="PTHR30160">
    <property type="entry name" value="TETRAACYLDISACCHARIDE 4'-KINASE-RELATED"/>
    <property type="match status" value="1"/>
</dbReference>
<reference evidence="3 4" key="1">
    <citation type="submission" date="2021-04" db="EMBL/GenBank/DDBJ databases">
        <authorList>
            <person name="Rodrigo-Torres L."/>
            <person name="Arahal R. D."/>
            <person name="Lucena T."/>
        </authorList>
    </citation>
    <scope>NUCLEOTIDE SEQUENCE [LARGE SCALE GENOMIC DNA]</scope>
    <source>
        <strain evidence="3 4">CECT 9623</strain>
    </source>
</reference>
<proteinExistence type="predicted"/>
<dbReference type="InterPro" id="IPR002201">
    <property type="entry name" value="Glyco_trans_9"/>
</dbReference>
<accession>A0ABN7R5L4</accession>
<evidence type="ECO:0000313" key="4">
    <source>
        <dbReference type="Proteomes" id="UP000679725"/>
    </source>
</evidence>
<dbReference type="CDD" id="cd03789">
    <property type="entry name" value="GT9_LPS_heptosyltransferase"/>
    <property type="match status" value="1"/>
</dbReference>
<dbReference type="Pfam" id="PF01075">
    <property type="entry name" value="Glyco_transf_9"/>
    <property type="match status" value="1"/>
</dbReference>
<keyword evidence="1" id="KW-0328">Glycosyltransferase</keyword>
<name>A0ABN7R5L4_9BACT</name>
<evidence type="ECO:0000256" key="1">
    <source>
        <dbReference type="ARBA" id="ARBA00022676"/>
    </source>
</evidence>
<dbReference type="Proteomes" id="UP000679725">
    <property type="component" value="Unassembled WGS sequence"/>
</dbReference>
<organism evidence="3 4">
    <name type="scientific">Dyadobacter linearis</name>
    <dbReference type="NCBI Taxonomy" id="2823330"/>
    <lineage>
        <taxon>Bacteria</taxon>
        <taxon>Pseudomonadati</taxon>
        <taxon>Bacteroidota</taxon>
        <taxon>Cytophagia</taxon>
        <taxon>Cytophagales</taxon>
        <taxon>Spirosomataceae</taxon>
        <taxon>Dyadobacter</taxon>
    </lineage>
</organism>
<evidence type="ECO:0000256" key="2">
    <source>
        <dbReference type="ARBA" id="ARBA00022679"/>
    </source>
</evidence>
<sequence length="331" mass="36749">MKFSVATTRKIAVFRALQLGDMFCSVPALRALRHSYPNAEITLLGLPWASSFCARFSNYIDRFIHFPGYEGLPEQVVDEHSWNAFKTQMQVEAFDLILQMQGNGNIVNDMLENLGAGPVAGFHSKGNYRNSDHFLEYPTGISEIERHLKMLENLGIPSQGTELEFPVSESEAKHLHESVSFLQGERFVCIHPGSRGSWRQWPPLHFACAADICAGKGYKVVVTGTKEEAAITSEVLELMEYPALDLTGKTGLGEIAQLLKESKLLISNCTGVSHIAAATRTPSIVISMDGEPERWGPLNTTLHKTVDWLREPDMDYVLASLNSLLPDLTNK</sequence>
<keyword evidence="4" id="KW-1185">Reference proteome</keyword>
<evidence type="ECO:0000313" key="3">
    <source>
        <dbReference type="EMBL" id="CAG5067592.1"/>
    </source>
</evidence>
<dbReference type="Gene3D" id="3.40.50.2000">
    <property type="entry name" value="Glycogen Phosphorylase B"/>
    <property type="match status" value="2"/>
</dbReference>
<dbReference type="EMBL" id="CAJRAU010000001">
    <property type="protein sequence ID" value="CAG5067592.1"/>
    <property type="molecule type" value="Genomic_DNA"/>
</dbReference>